<evidence type="ECO:0000259" key="1">
    <source>
        <dbReference type="PROSITE" id="PS51186"/>
    </source>
</evidence>
<dbReference type="RefSeq" id="WP_284400513.1">
    <property type="nucleotide sequence ID" value="NZ_BSNQ01000009.1"/>
</dbReference>
<dbReference type="Pfam" id="PF13673">
    <property type="entry name" value="Acetyltransf_10"/>
    <property type="match status" value="1"/>
</dbReference>
<accession>A0ABW8IUR5</accession>
<dbReference type="PANTHER" id="PTHR43451:SF1">
    <property type="entry name" value="ACETYLTRANSFERASE"/>
    <property type="match status" value="1"/>
</dbReference>
<dbReference type="PROSITE" id="PS51186">
    <property type="entry name" value="GNAT"/>
    <property type="match status" value="1"/>
</dbReference>
<keyword evidence="3" id="KW-1185">Reference proteome</keyword>
<comment type="caution">
    <text evidence="2">The sequence shown here is derived from an EMBL/GenBank/DDBJ whole genome shotgun (WGS) entry which is preliminary data.</text>
</comment>
<name>A0ABW8IUR5_9GAMM</name>
<dbReference type="EMBL" id="JADIKG010000012">
    <property type="protein sequence ID" value="MFK2873683.1"/>
    <property type="molecule type" value="Genomic_DNA"/>
</dbReference>
<gene>
    <name evidence="2" type="ORF">ISP13_09085</name>
</gene>
<dbReference type="Gene3D" id="3.40.630.30">
    <property type="match status" value="1"/>
</dbReference>
<dbReference type="InterPro" id="IPR016181">
    <property type="entry name" value="Acyl_CoA_acyltransferase"/>
</dbReference>
<dbReference type="SUPFAM" id="SSF55729">
    <property type="entry name" value="Acyl-CoA N-acyltransferases (Nat)"/>
    <property type="match status" value="1"/>
</dbReference>
<proteinExistence type="predicted"/>
<dbReference type="PANTHER" id="PTHR43451">
    <property type="entry name" value="ACETYLTRANSFERASE (GNAT) FAMILY PROTEIN"/>
    <property type="match status" value="1"/>
</dbReference>
<dbReference type="InterPro" id="IPR052564">
    <property type="entry name" value="N-acetyltrans/Recomb-assoc"/>
</dbReference>
<protein>
    <submittedName>
        <fullName evidence="2">GNAT family N-acetyltransferase</fullName>
    </submittedName>
</protein>
<evidence type="ECO:0000313" key="2">
    <source>
        <dbReference type="EMBL" id="MFK2873683.1"/>
    </source>
</evidence>
<dbReference type="InterPro" id="IPR000182">
    <property type="entry name" value="GNAT_dom"/>
</dbReference>
<reference evidence="2 3" key="1">
    <citation type="submission" date="2020-10" db="EMBL/GenBank/DDBJ databases">
        <title>Phylogeny of dyella-like bacteria.</title>
        <authorList>
            <person name="Fu J."/>
        </authorList>
    </citation>
    <scope>NUCLEOTIDE SEQUENCE [LARGE SCALE GENOMIC DNA]</scope>
    <source>
        <strain evidence="2 3">DHOB07</strain>
    </source>
</reference>
<organism evidence="2 3">
    <name type="scientific">Dyella lipolytica</name>
    <dbReference type="NCBI Taxonomy" id="1867835"/>
    <lineage>
        <taxon>Bacteria</taxon>
        <taxon>Pseudomonadati</taxon>
        <taxon>Pseudomonadota</taxon>
        <taxon>Gammaproteobacteria</taxon>
        <taxon>Lysobacterales</taxon>
        <taxon>Rhodanobacteraceae</taxon>
        <taxon>Dyella</taxon>
    </lineage>
</organism>
<sequence length="165" mass="18863">MSQSKLRMRLAQPDDARVIGVLIRRVAHRWILPDQPRKAGQALLSRLSARALREKIIEGQRFHLGYLGDVLVGVSAMRDDCHLVQFFVSTRYQGRGFARQLWLRTMQDAVRRAHTHRFTLNATRCAVPVYLRLGFRANGPEKLSPNGVLTTPMTLILPRPRSKRA</sequence>
<evidence type="ECO:0000313" key="3">
    <source>
        <dbReference type="Proteomes" id="UP001620405"/>
    </source>
</evidence>
<dbReference type="Proteomes" id="UP001620405">
    <property type="component" value="Unassembled WGS sequence"/>
</dbReference>
<feature type="domain" description="N-acetyltransferase" evidence="1">
    <location>
        <begin position="21"/>
        <end position="158"/>
    </location>
</feature>